<dbReference type="Pfam" id="PF00175">
    <property type="entry name" value="NAD_binding_1"/>
    <property type="match status" value="1"/>
</dbReference>
<dbReference type="EMBL" id="CP017758">
    <property type="protein sequence ID" value="AQV96606.1"/>
    <property type="molecule type" value="Genomic_DNA"/>
</dbReference>
<evidence type="ECO:0000259" key="4">
    <source>
        <dbReference type="PROSITE" id="PS51384"/>
    </source>
</evidence>
<evidence type="ECO:0000313" key="5">
    <source>
        <dbReference type="EMBL" id="AQV96606.1"/>
    </source>
</evidence>
<dbReference type="InterPro" id="IPR039261">
    <property type="entry name" value="FNR_nucleotide-bd"/>
</dbReference>
<dbReference type="GO" id="GO:0051537">
    <property type="term" value="F:2 iron, 2 sulfur cluster binding"/>
    <property type="evidence" value="ECO:0007669"/>
    <property type="project" value="UniProtKB-KW"/>
</dbReference>
<dbReference type="PROSITE" id="PS51085">
    <property type="entry name" value="2FE2S_FER_2"/>
    <property type="match status" value="1"/>
</dbReference>
<dbReference type="Pfam" id="PF00970">
    <property type="entry name" value="FAD_binding_6"/>
    <property type="match status" value="1"/>
</dbReference>
<dbReference type="InterPro" id="IPR036010">
    <property type="entry name" value="2Fe-2S_ferredoxin-like_sf"/>
</dbReference>
<dbReference type="RefSeq" id="WP_078199064.1">
    <property type="nucleotide sequence ID" value="NZ_CP017758.1"/>
</dbReference>
<feature type="domain" description="FAD-binding FR-type" evidence="4">
    <location>
        <begin position="102"/>
        <end position="201"/>
    </location>
</feature>
<dbReference type="PROSITE" id="PS51384">
    <property type="entry name" value="FAD_FR"/>
    <property type="match status" value="1"/>
</dbReference>
<dbReference type="SUPFAM" id="SSF63380">
    <property type="entry name" value="Riboflavin synthase domain-like"/>
    <property type="match status" value="1"/>
</dbReference>
<dbReference type="PRINTS" id="PR00410">
    <property type="entry name" value="PHEHYDRXLASE"/>
</dbReference>
<protein>
    <submittedName>
        <fullName evidence="5">Uncharacterized protein</fullName>
    </submittedName>
</protein>
<dbReference type="OrthoDB" id="9806195at2"/>
<keyword evidence="2" id="KW-0408">Iron</keyword>
<dbReference type="Gene3D" id="3.10.20.30">
    <property type="match status" value="1"/>
</dbReference>
<dbReference type="InterPro" id="IPR017938">
    <property type="entry name" value="Riboflavin_synthase-like_b-brl"/>
</dbReference>
<dbReference type="SUPFAM" id="SSF52343">
    <property type="entry name" value="Ferredoxin reductase-like, C-terminal NADP-linked domain"/>
    <property type="match status" value="1"/>
</dbReference>
<dbReference type="Gene3D" id="2.40.30.10">
    <property type="entry name" value="Translation factors"/>
    <property type="match status" value="1"/>
</dbReference>
<organism evidence="5 6">
    <name type="scientific">Cupriavidus necator</name>
    <name type="common">Alcaligenes eutrophus</name>
    <name type="synonym">Ralstonia eutropha</name>
    <dbReference type="NCBI Taxonomy" id="106590"/>
    <lineage>
        <taxon>Bacteria</taxon>
        <taxon>Pseudomonadati</taxon>
        <taxon>Pseudomonadota</taxon>
        <taxon>Betaproteobacteria</taxon>
        <taxon>Burkholderiales</taxon>
        <taxon>Burkholderiaceae</taxon>
        <taxon>Cupriavidus</taxon>
    </lineage>
</organism>
<dbReference type="PROSITE" id="PS00197">
    <property type="entry name" value="2FE2S_FER_1"/>
    <property type="match status" value="1"/>
</dbReference>
<dbReference type="KEGG" id="cuh:BJN34_22330"/>
<keyword evidence="2" id="KW-0001">2Fe-2S</keyword>
<dbReference type="InterPro" id="IPR008333">
    <property type="entry name" value="Cbr1-like_FAD-bd_dom"/>
</dbReference>
<dbReference type="InterPro" id="IPR001041">
    <property type="entry name" value="2Fe-2S_ferredoxin-type"/>
</dbReference>
<comment type="cofactor">
    <cofactor evidence="1">
        <name>FAD</name>
        <dbReference type="ChEBI" id="CHEBI:57692"/>
    </cofactor>
</comment>
<dbReference type="PANTHER" id="PTHR47354">
    <property type="entry name" value="NADH OXIDOREDUCTASE HCR"/>
    <property type="match status" value="1"/>
</dbReference>
<reference evidence="6" key="1">
    <citation type="submission" date="2017-02" db="EMBL/GenBank/DDBJ databases">
        <title>Complete genome sequence of Cupriavidus necator strain NH9, a 3-chlorobenzoate degrader.</title>
        <authorList>
            <person name="Moriuchi R."/>
            <person name="Dohra H."/>
            <person name="Ogawa N."/>
        </authorList>
    </citation>
    <scope>NUCLEOTIDE SEQUENCE [LARGE SCALE GENOMIC DNA]</scope>
    <source>
        <strain evidence="6">NH9</strain>
    </source>
</reference>
<evidence type="ECO:0000259" key="3">
    <source>
        <dbReference type="PROSITE" id="PS51085"/>
    </source>
</evidence>
<dbReference type="Pfam" id="PF00111">
    <property type="entry name" value="Fer2"/>
    <property type="match status" value="1"/>
</dbReference>
<evidence type="ECO:0000256" key="2">
    <source>
        <dbReference type="ARBA" id="ARBA00022714"/>
    </source>
</evidence>
<accession>A0A1U9UVA1</accession>
<dbReference type="SUPFAM" id="SSF54292">
    <property type="entry name" value="2Fe-2S ferredoxin-like"/>
    <property type="match status" value="1"/>
</dbReference>
<evidence type="ECO:0000313" key="6">
    <source>
        <dbReference type="Proteomes" id="UP000189627"/>
    </source>
</evidence>
<gene>
    <name evidence="5" type="ORF">BJN34_22330</name>
</gene>
<dbReference type="Proteomes" id="UP000189627">
    <property type="component" value="Chromosome 2"/>
</dbReference>
<feature type="domain" description="2Fe-2S ferredoxin-type" evidence="3">
    <location>
        <begin position="1"/>
        <end position="92"/>
    </location>
</feature>
<dbReference type="AlphaFoldDB" id="A0A1U9UVA1"/>
<dbReference type="Gene3D" id="3.40.50.80">
    <property type="entry name" value="Nucleotide-binding domain of ferredoxin-NADP reductase (FNR) module"/>
    <property type="match status" value="1"/>
</dbReference>
<sequence>MKITIHSRNERHEFEADEGQSLLMAGLSRGYALPYACASGTCGSCSARLTAGKVEDLWSDAPGKKSTAKADEILLCQCAPRGDCEIELKQSVARVAPEEVLPFAANGTVTRWELLTHDVASWEIELQEPMNYQAGQFVLLATPGLSGYRAYSIVNHERDSCRLELLIKRKPGGGLSEAYFGANQVGTAVRVMGPFGQAVFKPSLQKNLLCIAGGSGVAGMMSILSHAQELDYFWDRTGAVFFGVRSMRDTFFLERLAGFTRAARGGLDVTICISDESVSLDVAHQYPGLAFTRGFVHEVALKQMAGRLSDVHAFLAGPPPAVDAAMRGLVLQGKLSPTCISYDKFN</sequence>
<dbReference type="CDD" id="cd00207">
    <property type="entry name" value="fer2"/>
    <property type="match status" value="1"/>
</dbReference>
<keyword evidence="2" id="KW-0479">Metal-binding</keyword>
<dbReference type="InterPro" id="IPR017927">
    <property type="entry name" value="FAD-bd_FR_type"/>
</dbReference>
<dbReference type="InterPro" id="IPR001433">
    <property type="entry name" value="OxRdtase_FAD/NAD-bd"/>
</dbReference>
<keyword evidence="2" id="KW-0411">Iron-sulfur</keyword>
<dbReference type="GO" id="GO:0016491">
    <property type="term" value="F:oxidoreductase activity"/>
    <property type="evidence" value="ECO:0007669"/>
    <property type="project" value="InterPro"/>
</dbReference>
<proteinExistence type="predicted"/>
<evidence type="ECO:0000256" key="1">
    <source>
        <dbReference type="ARBA" id="ARBA00001974"/>
    </source>
</evidence>
<name>A0A1U9UVA1_CUPNE</name>
<dbReference type="PANTHER" id="PTHR47354:SF5">
    <property type="entry name" value="PROTEIN RFBI"/>
    <property type="match status" value="1"/>
</dbReference>
<dbReference type="InterPro" id="IPR012675">
    <property type="entry name" value="Beta-grasp_dom_sf"/>
</dbReference>
<dbReference type="InterPro" id="IPR050415">
    <property type="entry name" value="MRET"/>
</dbReference>
<dbReference type="InterPro" id="IPR006058">
    <property type="entry name" value="2Fe2S_fd_BS"/>
</dbReference>